<dbReference type="InterPro" id="IPR057326">
    <property type="entry name" value="KR_dom"/>
</dbReference>
<dbReference type="EMBL" id="KK914304">
    <property type="protein sequence ID" value="KDP42340.1"/>
    <property type="molecule type" value="Genomic_DNA"/>
</dbReference>
<evidence type="ECO:0000313" key="4">
    <source>
        <dbReference type="EMBL" id="KDP42340.1"/>
    </source>
</evidence>
<dbReference type="InterPro" id="IPR002347">
    <property type="entry name" value="SDR_fam"/>
</dbReference>
<sequence length="270" mass="28182">MASSSSPAPTAKRLEGKVALITGGASGIGECTARLFARHGAKVIIADVQSELGRSVAEKIGSETGQPVTYVDCNVTVESDVENAVNTAVSLHGKLDIMFNNAGIAGNNHDKILSTEREDFMRVLDINIYGGVLGAKHAARVMIPEKKGCILFTASVSSALYGGPYAYTASKHAVVGLAKNLAIELGQHGIRVNCISPGAVQTGLAKQLGLSEQQVQEWSSALANLKVVKLEVNDIAEAALYLASDDSKFVSGLNLLVDGAASLPTTTRAY</sequence>
<dbReference type="AlphaFoldDB" id="A0A067LCW8"/>
<dbReference type="SUPFAM" id="SSF51735">
    <property type="entry name" value="NAD(P)-binding Rossmann-fold domains"/>
    <property type="match status" value="1"/>
</dbReference>
<evidence type="ECO:0000256" key="2">
    <source>
        <dbReference type="ARBA" id="ARBA00023002"/>
    </source>
</evidence>
<comment type="similarity">
    <text evidence="1">Belongs to the short-chain dehydrogenases/reductases (SDR) family.</text>
</comment>
<dbReference type="PANTHER" id="PTHR43180">
    <property type="entry name" value="3-OXOACYL-(ACYL-CARRIER-PROTEIN) REDUCTASE (AFU_ORTHOLOGUE AFUA_6G11210)"/>
    <property type="match status" value="1"/>
</dbReference>
<dbReference type="PRINTS" id="PR00081">
    <property type="entry name" value="GDHRDH"/>
</dbReference>
<evidence type="ECO:0000256" key="1">
    <source>
        <dbReference type="ARBA" id="ARBA00006484"/>
    </source>
</evidence>
<dbReference type="FunFam" id="3.40.50.720:FF:000084">
    <property type="entry name" value="Short-chain dehydrogenase reductase"/>
    <property type="match status" value="1"/>
</dbReference>
<dbReference type="Gene3D" id="3.40.50.720">
    <property type="entry name" value="NAD(P)-binding Rossmann-like Domain"/>
    <property type="match status" value="1"/>
</dbReference>
<gene>
    <name evidence="4" type="ORF">JCGZ_02813</name>
</gene>
<evidence type="ECO:0000259" key="3">
    <source>
        <dbReference type="SMART" id="SM00822"/>
    </source>
</evidence>
<dbReference type="PRINTS" id="PR00080">
    <property type="entry name" value="SDRFAMILY"/>
</dbReference>
<feature type="domain" description="Ketoreductase" evidence="3">
    <location>
        <begin position="17"/>
        <end position="198"/>
    </location>
</feature>
<accession>A0A067LCW8</accession>
<protein>
    <recommendedName>
        <fullName evidence="3">Ketoreductase domain-containing protein</fullName>
    </recommendedName>
</protein>
<keyword evidence="5" id="KW-1185">Reference proteome</keyword>
<dbReference type="KEGG" id="jcu:105629807"/>
<organism evidence="4 5">
    <name type="scientific">Jatropha curcas</name>
    <name type="common">Barbados nut</name>
    <dbReference type="NCBI Taxonomy" id="180498"/>
    <lineage>
        <taxon>Eukaryota</taxon>
        <taxon>Viridiplantae</taxon>
        <taxon>Streptophyta</taxon>
        <taxon>Embryophyta</taxon>
        <taxon>Tracheophyta</taxon>
        <taxon>Spermatophyta</taxon>
        <taxon>Magnoliopsida</taxon>
        <taxon>eudicotyledons</taxon>
        <taxon>Gunneridae</taxon>
        <taxon>Pentapetalae</taxon>
        <taxon>rosids</taxon>
        <taxon>fabids</taxon>
        <taxon>Malpighiales</taxon>
        <taxon>Euphorbiaceae</taxon>
        <taxon>Crotonoideae</taxon>
        <taxon>Jatropheae</taxon>
        <taxon>Jatropha</taxon>
    </lineage>
</organism>
<dbReference type="NCBIfam" id="NF005559">
    <property type="entry name" value="PRK07231.1"/>
    <property type="match status" value="1"/>
</dbReference>
<dbReference type="Proteomes" id="UP000027138">
    <property type="component" value="Unassembled WGS sequence"/>
</dbReference>
<reference evidence="4 5" key="1">
    <citation type="journal article" date="2014" name="PLoS ONE">
        <title>Global Analysis of Gene Expression Profiles in Physic Nut (Jatropha curcas L.) Seedlings Exposed to Salt Stress.</title>
        <authorList>
            <person name="Zhang L."/>
            <person name="Zhang C."/>
            <person name="Wu P."/>
            <person name="Chen Y."/>
            <person name="Li M."/>
            <person name="Jiang H."/>
            <person name="Wu G."/>
        </authorList>
    </citation>
    <scope>NUCLEOTIDE SEQUENCE [LARGE SCALE GENOMIC DNA]</scope>
    <source>
        <strain evidence="5">cv. GZQX0401</strain>
        <tissue evidence="4">Young leaves</tissue>
    </source>
</reference>
<name>A0A067LCW8_JATCU</name>
<dbReference type="SMART" id="SM00822">
    <property type="entry name" value="PKS_KR"/>
    <property type="match status" value="1"/>
</dbReference>
<keyword evidence="2" id="KW-0560">Oxidoreductase</keyword>
<dbReference type="STRING" id="180498.A0A067LCW8"/>
<dbReference type="InterPro" id="IPR036291">
    <property type="entry name" value="NAD(P)-bd_dom_sf"/>
</dbReference>
<dbReference type="Pfam" id="PF13561">
    <property type="entry name" value="adh_short_C2"/>
    <property type="match status" value="1"/>
</dbReference>
<dbReference type="PANTHER" id="PTHR43180:SF77">
    <property type="entry name" value="SECOISOLARICIRESINOL DEHYDROGENASE-LIKE"/>
    <property type="match status" value="1"/>
</dbReference>
<dbReference type="GO" id="GO:0016491">
    <property type="term" value="F:oxidoreductase activity"/>
    <property type="evidence" value="ECO:0007669"/>
    <property type="project" value="UniProtKB-KW"/>
</dbReference>
<dbReference type="OrthoDB" id="294295at2759"/>
<proteinExistence type="inferred from homology"/>
<evidence type="ECO:0000313" key="5">
    <source>
        <dbReference type="Proteomes" id="UP000027138"/>
    </source>
</evidence>